<protein>
    <submittedName>
        <fullName evidence="1">2868_t:CDS:1</fullName>
    </submittedName>
</protein>
<dbReference type="Proteomes" id="UP000789920">
    <property type="component" value="Unassembled WGS sequence"/>
</dbReference>
<dbReference type="EMBL" id="CAJVQC010112400">
    <property type="protein sequence ID" value="CAG8835624.1"/>
    <property type="molecule type" value="Genomic_DNA"/>
</dbReference>
<accession>A0ACA9SCP0</accession>
<sequence length="244" mass="27136">ADYSPQFYFYTSDISGTIKLPEDKKVVKPGDDLSLQVHLIHPVAIEVNSAFSIREGGRTIGKGIKIPFTKKNIRQISASELAPGTTGLELEIQTNFHMETLAGSLKGIVHGPIQDAPFEKLAFVFKDNADQPIYDALWDSKNQNFELNFEKEKSKFASIIKLTATSQGPTGPNGPNPPVNDQQKIQQLQAKIAELEAKLRQQPDAPTNEDDKKEIKKLQGELDQLKKKKNPQQPGQKNNFPYGL</sequence>
<comment type="caution">
    <text evidence="1">The sequence shown here is derived from an EMBL/GenBank/DDBJ whole genome shotgun (WGS) entry which is preliminary data.</text>
</comment>
<name>A0ACA9SCP0_9GLOM</name>
<reference evidence="1" key="1">
    <citation type="submission" date="2021-06" db="EMBL/GenBank/DDBJ databases">
        <authorList>
            <person name="Kallberg Y."/>
            <person name="Tangrot J."/>
            <person name="Rosling A."/>
        </authorList>
    </citation>
    <scope>NUCLEOTIDE SEQUENCE</scope>
    <source>
        <strain evidence="1">MA461A</strain>
    </source>
</reference>
<evidence type="ECO:0000313" key="1">
    <source>
        <dbReference type="EMBL" id="CAG8835624.1"/>
    </source>
</evidence>
<organism evidence="1 2">
    <name type="scientific">Racocetra persica</name>
    <dbReference type="NCBI Taxonomy" id="160502"/>
    <lineage>
        <taxon>Eukaryota</taxon>
        <taxon>Fungi</taxon>
        <taxon>Fungi incertae sedis</taxon>
        <taxon>Mucoromycota</taxon>
        <taxon>Glomeromycotina</taxon>
        <taxon>Glomeromycetes</taxon>
        <taxon>Diversisporales</taxon>
        <taxon>Gigasporaceae</taxon>
        <taxon>Racocetra</taxon>
    </lineage>
</organism>
<proteinExistence type="predicted"/>
<evidence type="ECO:0000313" key="2">
    <source>
        <dbReference type="Proteomes" id="UP000789920"/>
    </source>
</evidence>
<feature type="non-terminal residue" evidence="1">
    <location>
        <position position="244"/>
    </location>
</feature>
<gene>
    <name evidence="1" type="ORF">RPERSI_LOCUS29615</name>
</gene>
<feature type="non-terminal residue" evidence="1">
    <location>
        <position position="1"/>
    </location>
</feature>
<keyword evidence="2" id="KW-1185">Reference proteome</keyword>